<gene>
    <name evidence="1" type="ORF">MMYC01_201355</name>
</gene>
<dbReference type="Gene3D" id="1.10.600.10">
    <property type="entry name" value="Farnesyl Diphosphate Synthase"/>
    <property type="match status" value="1"/>
</dbReference>
<comment type="caution">
    <text evidence="1">The sequence shown here is derived from an EMBL/GenBank/DDBJ whole genome shotgun (WGS) entry which is preliminary data.</text>
</comment>
<dbReference type="Pfam" id="PF19086">
    <property type="entry name" value="Terpene_syn_C_2"/>
    <property type="match status" value="1"/>
</dbReference>
<reference evidence="1 2" key="1">
    <citation type="journal article" date="2016" name="Genome Announc.">
        <title>Genome Sequence of Madurella mycetomatis mm55, Isolated from a Human Mycetoma Case in Sudan.</title>
        <authorList>
            <person name="Smit S."/>
            <person name="Derks M.F."/>
            <person name="Bervoets S."/>
            <person name="Fahal A."/>
            <person name="van Leeuwen W."/>
            <person name="van Belkum A."/>
            <person name="van de Sande W.W."/>
        </authorList>
    </citation>
    <scope>NUCLEOTIDE SEQUENCE [LARGE SCALE GENOMIC DNA]</scope>
    <source>
        <strain evidence="2">mm55</strain>
    </source>
</reference>
<proteinExistence type="predicted"/>
<evidence type="ECO:0000313" key="2">
    <source>
        <dbReference type="Proteomes" id="UP000078237"/>
    </source>
</evidence>
<keyword evidence="2" id="KW-1185">Reference proteome</keyword>
<evidence type="ECO:0000313" key="1">
    <source>
        <dbReference type="EMBL" id="KXX82387.1"/>
    </source>
</evidence>
<dbReference type="SUPFAM" id="SSF48576">
    <property type="entry name" value="Terpenoid synthases"/>
    <property type="match status" value="1"/>
</dbReference>
<organism evidence="1 2">
    <name type="scientific">Madurella mycetomatis</name>
    <dbReference type="NCBI Taxonomy" id="100816"/>
    <lineage>
        <taxon>Eukaryota</taxon>
        <taxon>Fungi</taxon>
        <taxon>Dikarya</taxon>
        <taxon>Ascomycota</taxon>
        <taxon>Pezizomycotina</taxon>
        <taxon>Sordariomycetes</taxon>
        <taxon>Sordariomycetidae</taxon>
        <taxon>Sordariales</taxon>
        <taxon>Sordariales incertae sedis</taxon>
        <taxon>Madurella</taxon>
    </lineage>
</organism>
<accession>A0A175WEZ1</accession>
<sequence length="96" mass="11219">MRISAEMVILVNDIASFKKDQVMDVDFNMINVLQRTGGGLSIQQAMDKIGVMLDDCYRRWYRALAEMPIWGEETDYQVLRYVEICRDVALGCLHWR</sequence>
<dbReference type="EMBL" id="LCTW02000015">
    <property type="protein sequence ID" value="KXX82387.1"/>
    <property type="molecule type" value="Genomic_DNA"/>
</dbReference>
<name>A0A175WEZ1_9PEZI</name>
<dbReference type="Proteomes" id="UP000078237">
    <property type="component" value="Unassembled WGS sequence"/>
</dbReference>
<dbReference type="InterPro" id="IPR008949">
    <property type="entry name" value="Isoprenoid_synthase_dom_sf"/>
</dbReference>
<dbReference type="OrthoDB" id="4568079at2759"/>
<dbReference type="VEuPathDB" id="FungiDB:MMYC01_201355"/>
<protein>
    <submittedName>
        <fullName evidence="1">Presilphiperfolan-8-beta-ol synthase</fullName>
    </submittedName>
</protein>
<dbReference type="AlphaFoldDB" id="A0A175WEZ1"/>
<dbReference type="STRING" id="100816.A0A175WEZ1"/>